<gene>
    <name evidence="1" type="ORF">PY03648</name>
</gene>
<dbReference type="AlphaFoldDB" id="Q7RIH5"/>
<protein>
    <submittedName>
        <fullName evidence="1">Uncharacterized protein</fullName>
    </submittedName>
</protein>
<dbReference type="Proteomes" id="UP000008553">
    <property type="component" value="Unassembled WGS sequence"/>
</dbReference>
<dbReference type="PaxDb" id="73239-Q7RIH5"/>
<comment type="caution">
    <text evidence="1">The sequence shown here is derived from an EMBL/GenBank/DDBJ whole genome shotgun (WGS) entry which is preliminary data.</text>
</comment>
<dbReference type="EMBL" id="AABL01001071">
    <property type="protein sequence ID" value="EAA15400.1"/>
    <property type="molecule type" value="Genomic_DNA"/>
</dbReference>
<dbReference type="InParanoid" id="Q7RIH5"/>
<reference evidence="1 2" key="1">
    <citation type="journal article" date="2002" name="Nature">
        <title>Genome sequence and comparative analysis of the model rodent malaria parasite Plasmodium yoelii yoelii.</title>
        <authorList>
            <person name="Carlton J.M."/>
            <person name="Angiuoli S.V."/>
            <person name="Suh B.B."/>
            <person name="Kooij T.W."/>
            <person name="Pertea M."/>
            <person name="Silva J.C."/>
            <person name="Ermolaeva M.D."/>
            <person name="Allen J.E."/>
            <person name="Selengut J.D."/>
            <person name="Koo H.L."/>
            <person name="Peterson J.D."/>
            <person name="Pop M."/>
            <person name="Kosack D.S."/>
            <person name="Shumway M.F."/>
            <person name="Bidwell S.L."/>
            <person name="Shallom S.J."/>
            <person name="van Aken S.E."/>
            <person name="Riedmuller S.B."/>
            <person name="Feldblyum T.V."/>
            <person name="Cho J.K."/>
            <person name="Quackenbush J."/>
            <person name="Sedegah M."/>
            <person name="Shoaibi A."/>
            <person name="Cummings L.M."/>
            <person name="Florens L."/>
            <person name="Yates J.R."/>
            <person name="Raine J.D."/>
            <person name="Sinden R.E."/>
            <person name="Harris M.A."/>
            <person name="Cunningham D.A."/>
            <person name="Preiser P.R."/>
            <person name="Bergman L.W."/>
            <person name="Vaidya A.B."/>
            <person name="van Lin L.H."/>
            <person name="Janse C.J."/>
            <person name="Waters A.P."/>
            <person name="Smith H.O."/>
            <person name="White O.R."/>
            <person name="Salzberg S.L."/>
            <person name="Venter J.C."/>
            <person name="Fraser C.M."/>
            <person name="Hoffman S.L."/>
            <person name="Gardner M.J."/>
            <person name="Carucci D.J."/>
        </authorList>
    </citation>
    <scope>NUCLEOTIDE SEQUENCE [LARGE SCALE GENOMIC DNA]</scope>
    <source>
        <strain evidence="1 2">17XNL</strain>
    </source>
</reference>
<proteinExistence type="predicted"/>
<keyword evidence="2" id="KW-1185">Reference proteome</keyword>
<accession>Q7RIH5</accession>
<evidence type="ECO:0000313" key="1">
    <source>
        <dbReference type="EMBL" id="EAA15400.1"/>
    </source>
</evidence>
<organism evidence="1 2">
    <name type="scientific">Plasmodium yoelii yoelii</name>
    <dbReference type="NCBI Taxonomy" id="73239"/>
    <lineage>
        <taxon>Eukaryota</taxon>
        <taxon>Sar</taxon>
        <taxon>Alveolata</taxon>
        <taxon>Apicomplexa</taxon>
        <taxon>Aconoidasida</taxon>
        <taxon>Haemosporida</taxon>
        <taxon>Plasmodiidae</taxon>
        <taxon>Plasmodium</taxon>
        <taxon>Plasmodium (Vinckeia)</taxon>
    </lineage>
</organism>
<name>Q7RIH5_PLAYO</name>
<evidence type="ECO:0000313" key="2">
    <source>
        <dbReference type="Proteomes" id="UP000008553"/>
    </source>
</evidence>
<sequence>MLNYFFFFFFQNIILFKKCHNFSTFVFFYPTCNKYNLPHAHTFSECNNNAIINMGKDSNCFSYIIKHYIIGKVKYIYTYHSKDTKCYFNSRTGI</sequence>